<gene>
    <name evidence="3" type="ORF">FYJ29_01880</name>
</gene>
<name>A0A6L5XA64_9BACT</name>
<keyword evidence="4" id="KW-1185">Reference proteome</keyword>
<dbReference type="GO" id="GO:0030153">
    <property type="term" value="P:bacteriocin immunity"/>
    <property type="evidence" value="ECO:0007669"/>
    <property type="project" value="InterPro"/>
</dbReference>
<evidence type="ECO:0000256" key="1">
    <source>
        <dbReference type="SAM" id="Phobius"/>
    </source>
</evidence>
<keyword evidence="1" id="KW-0472">Membrane</keyword>
<organism evidence="3 4">
    <name type="scientific">Sodaliphilus pleomorphus</name>
    <dbReference type="NCBI Taxonomy" id="2606626"/>
    <lineage>
        <taxon>Bacteria</taxon>
        <taxon>Pseudomonadati</taxon>
        <taxon>Bacteroidota</taxon>
        <taxon>Bacteroidia</taxon>
        <taxon>Bacteroidales</taxon>
        <taxon>Muribaculaceae</taxon>
        <taxon>Sodaliphilus</taxon>
    </lineage>
</organism>
<evidence type="ECO:0000313" key="4">
    <source>
        <dbReference type="Proteomes" id="UP000483362"/>
    </source>
</evidence>
<keyword evidence="1" id="KW-1133">Transmembrane helix</keyword>
<dbReference type="AlphaFoldDB" id="A0A6L5XA64"/>
<accession>A0A6L5XA64</accession>
<dbReference type="EMBL" id="VULT01000002">
    <property type="protein sequence ID" value="MSS16527.1"/>
    <property type="molecule type" value="Genomic_DNA"/>
</dbReference>
<evidence type="ECO:0000313" key="3">
    <source>
        <dbReference type="EMBL" id="MSS16527.1"/>
    </source>
</evidence>
<comment type="caution">
    <text evidence="3">The sequence shown here is derived from an EMBL/GenBank/DDBJ whole genome shotgun (WGS) entry which is preliminary data.</text>
</comment>
<reference evidence="3 4" key="1">
    <citation type="submission" date="2019-08" db="EMBL/GenBank/DDBJ databases">
        <title>In-depth cultivation of the pig gut microbiome towards novel bacterial diversity and tailored functional studies.</title>
        <authorList>
            <person name="Wylensek D."/>
            <person name="Hitch T.C.A."/>
            <person name="Clavel T."/>
        </authorList>
    </citation>
    <scope>NUCLEOTIDE SEQUENCE [LARGE SCALE GENOMIC DNA]</scope>
    <source>
        <strain evidence="3 4">Oil-RF-744-WCA-WT-10</strain>
    </source>
</reference>
<feature type="transmembrane region" description="Helical" evidence="1">
    <location>
        <begin position="43"/>
        <end position="67"/>
    </location>
</feature>
<feature type="domain" description="Uncharacterized protein YyaB-like PH" evidence="2">
    <location>
        <begin position="64"/>
        <end position="135"/>
    </location>
</feature>
<dbReference type="InterPro" id="IPR009589">
    <property type="entry name" value="PH_YyaB-like"/>
</dbReference>
<sequence length="144" mass="16422">MCYLCSIVMEKIVFRSRVSVWLCALVYALLAAAFWPIVYDFSWSLLLIFLLTVGAVSYGFFGITYTIEGHVLWVRMLGRQRYDIMQLRRVASTRTWIAAPAASTRRIELLFASPSTPLIISPCHQDRFIACLRQVNPAIAVKLD</sequence>
<dbReference type="Proteomes" id="UP000483362">
    <property type="component" value="Unassembled WGS sequence"/>
</dbReference>
<evidence type="ECO:0000259" key="2">
    <source>
        <dbReference type="Pfam" id="PF06713"/>
    </source>
</evidence>
<dbReference type="Pfam" id="PF06713">
    <property type="entry name" value="bPH_4"/>
    <property type="match status" value="1"/>
</dbReference>
<proteinExistence type="predicted"/>
<keyword evidence="1" id="KW-0812">Transmembrane</keyword>
<feature type="transmembrane region" description="Helical" evidence="1">
    <location>
        <begin position="18"/>
        <end position="37"/>
    </location>
</feature>
<protein>
    <recommendedName>
        <fullName evidence="2">Uncharacterized protein YyaB-like PH domain-containing protein</fullName>
    </recommendedName>
</protein>